<proteinExistence type="predicted"/>
<dbReference type="SUPFAM" id="SSF51735">
    <property type="entry name" value="NAD(P)-binding Rossmann-fold domains"/>
    <property type="match status" value="1"/>
</dbReference>
<dbReference type="Pfam" id="PF13460">
    <property type="entry name" value="NAD_binding_10"/>
    <property type="match status" value="1"/>
</dbReference>
<sequence>MPLKVLVVGASRGVGLQVTRALVEGGDKFEVFALVRSQEKASKALGSYASRVKFIHGDITKKESLILACQGMDAVVCGVGAQSGWRLPGWNQYTPKYVDYIGVQYLVQAAVHNRVQKFVYVSSLGVTRPWLPIVFCLNALYGRVLHWKSLAEKSLRDAYRQHDDLAYYIVRPGGLNDKEGDHHGIIFDQGDTSLGSITRRDVATVCVACVSEESPPNVTFEIINDMQNPAGDLKGISTLVPDSFHFSPSRGR</sequence>
<dbReference type="PANTHER" id="PTHR15020:SF43">
    <property type="entry name" value="NAD(P)-BINDING DOMAIN-CONTAINING PROTEIN"/>
    <property type="match status" value="1"/>
</dbReference>
<organism evidence="2 3">
    <name type="scientific">Marchantia polymorpha</name>
    <name type="common">Common liverwort</name>
    <name type="synonym">Marchantia aquatica</name>
    <dbReference type="NCBI Taxonomy" id="3197"/>
    <lineage>
        <taxon>Eukaryota</taxon>
        <taxon>Viridiplantae</taxon>
        <taxon>Streptophyta</taxon>
        <taxon>Embryophyta</taxon>
        <taxon>Marchantiophyta</taxon>
        <taxon>Marchantiopsida</taxon>
        <taxon>Marchantiidae</taxon>
        <taxon>Marchantiales</taxon>
        <taxon>Marchantiaceae</taxon>
        <taxon>Marchantia</taxon>
    </lineage>
</organism>
<gene>
    <name evidence="2" type="ORF">MARPO_0110s0021</name>
</gene>
<dbReference type="Gramene" id="Mp8g13400.1">
    <property type="protein sequence ID" value="Mp8g13400.1.cds"/>
    <property type="gene ID" value="Mp8g13400"/>
</dbReference>
<protein>
    <recommendedName>
        <fullName evidence="1">NAD(P)-binding domain-containing protein</fullName>
    </recommendedName>
</protein>
<dbReference type="InterPro" id="IPR016040">
    <property type="entry name" value="NAD(P)-bd_dom"/>
</dbReference>
<dbReference type="Gene3D" id="3.40.50.720">
    <property type="entry name" value="NAD(P)-binding Rossmann-like Domain"/>
    <property type="match status" value="1"/>
</dbReference>
<dbReference type="AlphaFoldDB" id="A0A2R6WCF6"/>
<feature type="domain" description="NAD(P)-binding" evidence="1">
    <location>
        <begin position="9"/>
        <end position="212"/>
    </location>
</feature>
<name>A0A2R6WCF6_MARPO</name>
<dbReference type="CDD" id="cd05243">
    <property type="entry name" value="SDR_a5"/>
    <property type="match status" value="1"/>
</dbReference>
<dbReference type="OrthoDB" id="419598at2759"/>
<dbReference type="InterPro" id="IPR036291">
    <property type="entry name" value="NAD(P)-bd_dom_sf"/>
</dbReference>
<dbReference type="OMA" id="HRRYVAM"/>
<dbReference type="Proteomes" id="UP000244005">
    <property type="component" value="Unassembled WGS sequence"/>
</dbReference>
<evidence type="ECO:0000259" key="1">
    <source>
        <dbReference type="Pfam" id="PF13460"/>
    </source>
</evidence>
<evidence type="ECO:0000313" key="2">
    <source>
        <dbReference type="EMBL" id="PTQ31528.1"/>
    </source>
</evidence>
<evidence type="ECO:0000313" key="3">
    <source>
        <dbReference type="Proteomes" id="UP000244005"/>
    </source>
</evidence>
<keyword evidence="3" id="KW-1185">Reference proteome</keyword>
<reference evidence="3" key="1">
    <citation type="journal article" date="2017" name="Cell">
        <title>Insights into land plant evolution garnered from the Marchantia polymorpha genome.</title>
        <authorList>
            <person name="Bowman J.L."/>
            <person name="Kohchi T."/>
            <person name="Yamato K.T."/>
            <person name="Jenkins J."/>
            <person name="Shu S."/>
            <person name="Ishizaki K."/>
            <person name="Yamaoka S."/>
            <person name="Nishihama R."/>
            <person name="Nakamura Y."/>
            <person name="Berger F."/>
            <person name="Adam C."/>
            <person name="Aki S.S."/>
            <person name="Althoff F."/>
            <person name="Araki T."/>
            <person name="Arteaga-Vazquez M.A."/>
            <person name="Balasubrmanian S."/>
            <person name="Barry K."/>
            <person name="Bauer D."/>
            <person name="Boehm C.R."/>
            <person name="Briginshaw L."/>
            <person name="Caballero-Perez J."/>
            <person name="Catarino B."/>
            <person name="Chen F."/>
            <person name="Chiyoda S."/>
            <person name="Chovatia M."/>
            <person name="Davies K.M."/>
            <person name="Delmans M."/>
            <person name="Demura T."/>
            <person name="Dierschke T."/>
            <person name="Dolan L."/>
            <person name="Dorantes-Acosta A.E."/>
            <person name="Eklund D.M."/>
            <person name="Florent S.N."/>
            <person name="Flores-Sandoval E."/>
            <person name="Fujiyama A."/>
            <person name="Fukuzawa H."/>
            <person name="Galik B."/>
            <person name="Grimanelli D."/>
            <person name="Grimwood J."/>
            <person name="Grossniklaus U."/>
            <person name="Hamada T."/>
            <person name="Haseloff J."/>
            <person name="Hetherington A.J."/>
            <person name="Higo A."/>
            <person name="Hirakawa Y."/>
            <person name="Hundley H.N."/>
            <person name="Ikeda Y."/>
            <person name="Inoue K."/>
            <person name="Inoue S.I."/>
            <person name="Ishida S."/>
            <person name="Jia Q."/>
            <person name="Kakita M."/>
            <person name="Kanazawa T."/>
            <person name="Kawai Y."/>
            <person name="Kawashima T."/>
            <person name="Kennedy M."/>
            <person name="Kinose K."/>
            <person name="Kinoshita T."/>
            <person name="Kohara Y."/>
            <person name="Koide E."/>
            <person name="Komatsu K."/>
            <person name="Kopischke S."/>
            <person name="Kubo M."/>
            <person name="Kyozuka J."/>
            <person name="Lagercrantz U."/>
            <person name="Lin S.S."/>
            <person name="Lindquist E."/>
            <person name="Lipzen A.M."/>
            <person name="Lu C.W."/>
            <person name="De Luna E."/>
            <person name="Martienssen R.A."/>
            <person name="Minamino N."/>
            <person name="Mizutani M."/>
            <person name="Mizutani M."/>
            <person name="Mochizuki N."/>
            <person name="Monte I."/>
            <person name="Mosher R."/>
            <person name="Nagasaki H."/>
            <person name="Nakagami H."/>
            <person name="Naramoto S."/>
            <person name="Nishitani K."/>
            <person name="Ohtani M."/>
            <person name="Okamoto T."/>
            <person name="Okumura M."/>
            <person name="Phillips J."/>
            <person name="Pollak B."/>
            <person name="Reinders A."/>
            <person name="Rovekamp M."/>
            <person name="Sano R."/>
            <person name="Sawa S."/>
            <person name="Schmid M.W."/>
            <person name="Shirakawa M."/>
            <person name="Solano R."/>
            <person name="Spunde A."/>
            <person name="Suetsugu N."/>
            <person name="Sugano S."/>
            <person name="Sugiyama A."/>
            <person name="Sun R."/>
            <person name="Suzuki Y."/>
            <person name="Takenaka M."/>
            <person name="Takezawa D."/>
            <person name="Tomogane H."/>
            <person name="Tsuzuki M."/>
            <person name="Ueda T."/>
            <person name="Umeda M."/>
            <person name="Ward J.M."/>
            <person name="Watanabe Y."/>
            <person name="Yazaki K."/>
            <person name="Yokoyama R."/>
            <person name="Yoshitake Y."/>
            <person name="Yotsui I."/>
            <person name="Zachgo S."/>
            <person name="Schmutz J."/>
        </authorList>
    </citation>
    <scope>NUCLEOTIDE SEQUENCE [LARGE SCALE GENOMIC DNA]</scope>
    <source>
        <strain evidence="3">Tak-1</strain>
    </source>
</reference>
<dbReference type="EMBL" id="KZ772782">
    <property type="protein sequence ID" value="PTQ31528.1"/>
    <property type="molecule type" value="Genomic_DNA"/>
</dbReference>
<dbReference type="PANTHER" id="PTHR15020">
    <property type="entry name" value="FLAVIN REDUCTASE-RELATED"/>
    <property type="match status" value="1"/>
</dbReference>
<accession>A0A2R6WCF6</accession>